<dbReference type="InterPro" id="IPR044560">
    <property type="entry name" value="MOase"/>
</dbReference>
<evidence type="ECO:0000259" key="4">
    <source>
        <dbReference type="Pfam" id="PF01494"/>
    </source>
</evidence>
<keyword evidence="2" id="KW-0503">Monooxygenase</keyword>
<comment type="similarity">
    <text evidence="3">Belongs to the 3-hydroxybenzoate 6-hydroxylase family.</text>
</comment>
<protein>
    <recommendedName>
        <fullName evidence="4">FAD-binding domain-containing protein</fullName>
    </recommendedName>
</protein>
<comment type="caution">
    <text evidence="5">The sequence shown here is derived from an EMBL/GenBank/DDBJ whole genome shotgun (WGS) entry which is preliminary data.</text>
</comment>
<dbReference type="SUPFAM" id="SSF51905">
    <property type="entry name" value="FAD/NAD(P)-binding domain"/>
    <property type="match status" value="1"/>
</dbReference>
<reference evidence="5 6" key="1">
    <citation type="submission" date="2019-07" db="EMBL/GenBank/DDBJ databases">
        <title>De Novo Assembly of kiwifruit Actinidia rufa.</title>
        <authorList>
            <person name="Sugita-Konishi S."/>
            <person name="Sato K."/>
            <person name="Mori E."/>
            <person name="Abe Y."/>
            <person name="Kisaki G."/>
            <person name="Hamano K."/>
            <person name="Suezawa K."/>
            <person name="Otani M."/>
            <person name="Fukuda T."/>
            <person name="Manabe T."/>
            <person name="Gomi K."/>
            <person name="Tabuchi M."/>
            <person name="Akimitsu K."/>
            <person name="Kataoka I."/>
        </authorList>
    </citation>
    <scope>NUCLEOTIDE SEQUENCE [LARGE SCALE GENOMIC DNA]</scope>
    <source>
        <strain evidence="6">cv. Fuchu</strain>
    </source>
</reference>
<evidence type="ECO:0000313" key="6">
    <source>
        <dbReference type="Proteomes" id="UP000585474"/>
    </source>
</evidence>
<dbReference type="Pfam" id="PF01494">
    <property type="entry name" value="FAD_binding_3"/>
    <property type="match status" value="1"/>
</dbReference>
<keyword evidence="6" id="KW-1185">Reference proteome</keyword>
<dbReference type="Gene3D" id="3.50.50.60">
    <property type="entry name" value="FAD/NAD(P)-binding domain"/>
    <property type="match status" value="1"/>
</dbReference>
<dbReference type="InterPro" id="IPR036188">
    <property type="entry name" value="FAD/NAD-bd_sf"/>
</dbReference>
<evidence type="ECO:0000256" key="2">
    <source>
        <dbReference type="ARBA" id="ARBA00023033"/>
    </source>
</evidence>
<dbReference type="GO" id="GO:0004497">
    <property type="term" value="F:monooxygenase activity"/>
    <property type="evidence" value="ECO:0007669"/>
    <property type="project" value="UniProtKB-KW"/>
</dbReference>
<organism evidence="5 6">
    <name type="scientific">Actinidia rufa</name>
    <dbReference type="NCBI Taxonomy" id="165716"/>
    <lineage>
        <taxon>Eukaryota</taxon>
        <taxon>Viridiplantae</taxon>
        <taxon>Streptophyta</taxon>
        <taxon>Embryophyta</taxon>
        <taxon>Tracheophyta</taxon>
        <taxon>Spermatophyta</taxon>
        <taxon>Magnoliopsida</taxon>
        <taxon>eudicotyledons</taxon>
        <taxon>Gunneridae</taxon>
        <taxon>Pentapetalae</taxon>
        <taxon>asterids</taxon>
        <taxon>Ericales</taxon>
        <taxon>Actinidiaceae</taxon>
        <taxon>Actinidia</taxon>
    </lineage>
</organism>
<name>A0A7J0F665_9ERIC</name>
<dbReference type="EMBL" id="BJWL01000009">
    <property type="protein sequence ID" value="GFY94202.1"/>
    <property type="molecule type" value="Genomic_DNA"/>
</dbReference>
<evidence type="ECO:0000313" key="5">
    <source>
        <dbReference type="EMBL" id="GFY94202.1"/>
    </source>
</evidence>
<dbReference type="OrthoDB" id="1878542at2759"/>
<dbReference type="PANTHER" id="PTHR45934:SF1">
    <property type="entry name" value="OS04G0423100 PROTEIN"/>
    <property type="match status" value="1"/>
</dbReference>
<dbReference type="GO" id="GO:0071949">
    <property type="term" value="F:FAD binding"/>
    <property type="evidence" value="ECO:0007669"/>
    <property type="project" value="InterPro"/>
</dbReference>
<evidence type="ECO:0000256" key="3">
    <source>
        <dbReference type="ARBA" id="ARBA00024018"/>
    </source>
</evidence>
<keyword evidence="1" id="KW-0560">Oxidoreductase</keyword>
<dbReference type="PRINTS" id="PR00420">
    <property type="entry name" value="RNGMNOXGNASE"/>
</dbReference>
<dbReference type="AlphaFoldDB" id="A0A7J0F665"/>
<dbReference type="Proteomes" id="UP000585474">
    <property type="component" value="Unassembled WGS sequence"/>
</dbReference>
<feature type="domain" description="FAD-binding" evidence="4">
    <location>
        <begin position="23"/>
        <end position="260"/>
    </location>
</feature>
<gene>
    <name evidence="5" type="ORF">Acr_09g0006480</name>
</gene>
<proteinExistence type="inferred from homology"/>
<dbReference type="PANTHER" id="PTHR45934">
    <property type="entry name" value="FAD/NAD(P)-BINDING OXIDOREDUCTASE FAMILY PROTEIN"/>
    <property type="match status" value="1"/>
</dbReference>
<evidence type="ECO:0000256" key="1">
    <source>
        <dbReference type="ARBA" id="ARBA00023002"/>
    </source>
</evidence>
<dbReference type="InterPro" id="IPR002938">
    <property type="entry name" value="FAD-bd"/>
</dbReference>
<accession>A0A7J0F665</accession>
<sequence length="307" mass="33929">MDKRRPCGRGSGRGPRVVHRKALLEALAEELPINTIRFSSRLTSIEAQSKQSSSLVTLRLEDGTQITAKVLIGCDGVKSVVARWLGLGEVVNSGRSAVRGLAVYPQGHGFKHEMQQFIDVGKRGAFLPLTDKELYWFFTCNSTFKGDVELIRREVVEMHANNFPPAYVDVICHTDPSTLTSASLMFRYPWDVLFGNLSKGTITVAGDAMHPMTPDLGQGGCSALEDAIVLSRHIGGESSAAKAIASYVKERRYRAAGLITASYLSGWILQQDGSGWWIKFIRDFIFFRLLSKKINNVVSFDCGRLPE</sequence>